<dbReference type="AlphaFoldDB" id="A0AAP0K0E9"/>
<reference evidence="1 2" key="1">
    <citation type="submission" date="2024-01" db="EMBL/GenBank/DDBJ databases">
        <title>Genome assemblies of Stephania.</title>
        <authorList>
            <person name="Yang L."/>
        </authorList>
    </citation>
    <scope>NUCLEOTIDE SEQUENCE [LARGE SCALE GENOMIC DNA]</scope>
    <source>
        <strain evidence="1">YNDBR</strain>
        <tissue evidence="1">Leaf</tissue>
    </source>
</reference>
<keyword evidence="2" id="KW-1185">Reference proteome</keyword>
<accession>A0AAP0K0E9</accession>
<gene>
    <name evidence="1" type="ORF">Syun_012544</name>
</gene>
<dbReference type="Proteomes" id="UP001420932">
    <property type="component" value="Unassembled WGS sequence"/>
</dbReference>
<sequence length="79" mass="8265">MGVSEEGPGRPRWPDQRAGTVMHLEGSKDKQLGPQVVEPAAAPGGGRVVGSRQSQVVDCAGQSQCSAVLGAKPRHHRVK</sequence>
<organism evidence="1 2">
    <name type="scientific">Stephania yunnanensis</name>
    <dbReference type="NCBI Taxonomy" id="152371"/>
    <lineage>
        <taxon>Eukaryota</taxon>
        <taxon>Viridiplantae</taxon>
        <taxon>Streptophyta</taxon>
        <taxon>Embryophyta</taxon>
        <taxon>Tracheophyta</taxon>
        <taxon>Spermatophyta</taxon>
        <taxon>Magnoliopsida</taxon>
        <taxon>Ranunculales</taxon>
        <taxon>Menispermaceae</taxon>
        <taxon>Menispermoideae</taxon>
        <taxon>Cissampelideae</taxon>
        <taxon>Stephania</taxon>
    </lineage>
</organism>
<evidence type="ECO:0000313" key="1">
    <source>
        <dbReference type="EMBL" id="KAK9143144.1"/>
    </source>
</evidence>
<name>A0AAP0K0E9_9MAGN</name>
<proteinExistence type="predicted"/>
<protein>
    <submittedName>
        <fullName evidence="1">Uncharacterized protein</fullName>
    </submittedName>
</protein>
<comment type="caution">
    <text evidence="1">The sequence shown here is derived from an EMBL/GenBank/DDBJ whole genome shotgun (WGS) entry which is preliminary data.</text>
</comment>
<dbReference type="EMBL" id="JBBNAF010000005">
    <property type="protein sequence ID" value="KAK9143144.1"/>
    <property type="molecule type" value="Genomic_DNA"/>
</dbReference>
<evidence type="ECO:0000313" key="2">
    <source>
        <dbReference type="Proteomes" id="UP001420932"/>
    </source>
</evidence>